<feature type="region of interest" description="Disordered" evidence="1">
    <location>
        <begin position="1"/>
        <end position="37"/>
    </location>
</feature>
<dbReference type="Proteomes" id="UP001151760">
    <property type="component" value="Unassembled WGS sequence"/>
</dbReference>
<evidence type="ECO:0000313" key="3">
    <source>
        <dbReference type="Proteomes" id="UP001151760"/>
    </source>
</evidence>
<proteinExistence type="predicted"/>
<keyword evidence="3" id="KW-1185">Reference proteome</keyword>
<reference evidence="2" key="2">
    <citation type="submission" date="2022-01" db="EMBL/GenBank/DDBJ databases">
        <authorList>
            <person name="Yamashiro T."/>
            <person name="Shiraishi A."/>
            <person name="Satake H."/>
            <person name="Nakayama K."/>
        </authorList>
    </citation>
    <scope>NUCLEOTIDE SEQUENCE</scope>
</reference>
<gene>
    <name evidence="2" type="ORF">Tco_0803496</name>
</gene>
<reference evidence="2" key="1">
    <citation type="journal article" date="2022" name="Int. J. Mol. Sci.">
        <title>Draft Genome of Tanacetum Coccineum: Genomic Comparison of Closely Related Tanacetum-Family Plants.</title>
        <authorList>
            <person name="Yamashiro T."/>
            <person name="Shiraishi A."/>
            <person name="Nakayama K."/>
            <person name="Satake H."/>
        </authorList>
    </citation>
    <scope>NUCLEOTIDE SEQUENCE</scope>
</reference>
<protein>
    <submittedName>
        <fullName evidence="2">Uncharacterized protein</fullName>
    </submittedName>
</protein>
<sequence length="68" mass="7784">MIYKDNHSSKQLEGELQRLREPRGITRSVGRKERRARSVRNSCRDALREGVRGGTREMDTGAWGVLCP</sequence>
<dbReference type="EMBL" id="BQNB010011893">
    <property type="protein sequence ID" value="GJS96528.1"/>
    <property type="molecule type" value="Genomic_DNA"/>
</dbReference>
<name>A0ABQ5A658_9ASTR</name>
<feature type="compositionally biased region" description="Basic and acidic residues" evidence="1">
    <location>
        <begin position="1"/>
        <end position="24"/>
    </location>
</feature>
<evidence type="ECO:0000313" key="2">
    <source>
        <dbReference type="EMBL" id="GJS96528.1"/>
    </source>
</evidence>
<evidence type="ECO:0000256" key="1">
    <source>
        <dbReference type="SAM" id="MobiDB-lite"/>
    </source>
</evidence>
<accession>A0ABQ5A658</accession>
<organism evidence="2 3">
    <name type="scientific">Tanacetum coccineum</name>
    <dbReference type="NCBI Taxonomy" id="301880"/>
    <lineage>
        <taxon>Eukaryota</taxon>
        <taxon>Viridiplantae</taxon>
        <taxon>Streptophyta</taxon>
        <taxon>Embryophyta</taxon>
        <taxon>Tracheophyta</taxon>
        <taxon>Spermatophyta</taxon>
        <taxon>Magnoliopsida</taxon>
        <taxon>eudicotyledons</taxon>
        <taxon>Gunneridae</taxon>
        <taxon>Pentapetalae</taxon>
        <taxon>asterids</taxon>
        <taxon>campanulids</taxon>
        <taxon>Asterales</taxon>
        <taxon>Asteraceae</taxon>
        <taxon>Asteroideae</taxon>
        <taxon>Anthemideae</taxon>
        <taxon>Anthemidinae</taxon>
        <taxon>Tanacetum</taxon>
    </lineage>
</organism>
<comment type="caution">
    <text evidence="2">The sequence shown here is derived from an EMBL/GenBank/DDBJ whole genome shotgun (WGS) entry which is preliminary data.</text>
</comment>